<keyword evidence="2" id="KW-0238">DNA-binding</keyword>
<comment type="caution">
    <text evidence="6">The sequence shown here is derived from an EMBL/GenBank/DDBJ whole genome shotgun (WGS) entry which is preliminary data.</text>
</comment>
<evidence type="ECO:0000256" key="1">
    <source>
        <dbReference type="ARBA" id="ARBA00023015"/>
    </source>
</evidence>
<evidence type="ECO:0000256" key="3">
    <source>
        <dbReference type="ARBA" id="ARBA00023163"/>
    </source>
</evidence>
<dbReference type="OrthoDB" id="9810708at2"/>
<dbReference type="HOGENOM" id="CLU_075053_6_0_9"/>
<dbReference type="Gene3D" id="1.10.10.10">
    <property type="entry name" value="Winged helix-like DNA-binding domain superfamily/Winged helix DNA-binding domain"/>
    <property type="match status" value="1"/>
</dbReference>
<dbReference type="EMBL" id="AGXA01000005">
    <property type="protein sequence ID" value="EKU94042.1"/>
    <property type="molecule type" value="Genomic_DNA"/>
</dbReference>
<evidence type="ECO:0000313" key="7">
    <source>
        <dbReference type="Proteomes" id="UP000009875"/>
    </source>
</evidence>
<gene>
    <name evidence="6" type="ORF">HMPREF9698_00354</name>
</gene>
<keyword evidence="3" id="KW-0804">Transcription</keyword>
<feature type="domain" description="HTH crp-type" evidence="5">
    <location>
        <begin position="152"/>
        <end position="225"/>
    </location>
</feature>
<dbReference type="RefSeq" id="WP_003776741.1">
    <property type="nucleotide sequence ID" value="NZ_JH992957.1"/>
</dbReference>
<keyword evidence="7" id="KW-1185">Reference proteome</keyword>
<feature type="domain" description="Cyclic nucleotide-binding" evidence="4">
    <location>
        <begin position="18"/>
        <end position="138"/>
    </location>
</feature>
<dbReference type="InterPro" id="IPR012318">
    <property type="entry name" value="HTH_CRP"/>
</dbReference>
<dbReference type="InterPro" id="IPR050397">
    <property type="entry name" value="Env_Response_Regulators"/>
</dbReference>
<dbReference type="AlphaFoldDB" id="K9ESV3"/>
<dbReference type="PROSITE" id="PS51063">
    <property type="entry name" value="HTH_CRP_2"/>
    <property type="match status" value="1"/>
</dbReference>
<dbReference type="InterPro" id="IPR018490">
    <property type="entry name" value="cNMP-bd_dom_sf"/>
</dbReference>
<accession>K9ESV3</accession>
<evidence type="ECO:0000256" key="2">
    <source>
        <dbReference type="ARBA" id="ARBA00023125"/>
    </source>
</evidence>
<evidence type="ECO:0000259" key="5">
    <source>
        <dbReference type="PROSITE" id="PS51063"/>
    </source>
</evidence>
<organism evidence="6 7">
    <name type="scientific">Alloiococcus otitis ATCC 51267</name>
    <dbReference type="NCBI Taxonomy" id="883081"/>
    <lineage>
        <taxon>Bacteria</taxon>
        <taxon>Bacillati</taxon>
        <taxon>Bacillota</taxon>
        <taxon>Bacilli</taxon>
        <taxon>Lactobacillales</taxon>
        <taxon>Carnobacteriaceae</taxon>
        <taxon>Alloiococcus</taxon>
    </lineage>
</organism>
<name>K9ESV3_9LACT</name>
<dbReference type="Pfam" id="PF00027">
    <property type="entry name" value="cNMP_binding"/>
    <property type="match status" value="1"/>
</dbReference>
<reference evidence="6 7" key="1">
    <citation type="submission" date="2012-09" db="EMBL/GenBank/DDBJ databases">
        <title>The Genome Sequence of Alloiococcus otitis ATCC 51267.</title>
        <authorList>
            <consortium name="The Broad Institute Genome Sequencing Platform"/>
            <person name="Earl A."/>
            <person name="Ward D."/>
            <person name="Feldgarden M."/>
            <person name="Gevers D."/>
            <person name="Huys G."/>
            <person name="Walker B."/>
            <person name="Young S.K."/>
            <person name="Zeng Q."/>
            <person name="Gargeya S."/>
            <person name="Fitzgerald M."/>
            <person name="Haas B."/>
            <person name="Abouelleil A."/>
            <person name="Alvarado L."/>
            <person name="Arachchi H.M."/>
            <person name="Berlin A.M."/>
            <person name="Chapman S.B."/>
            <person name="Goldberg J."/>
            <person name="Griggs A."/>
            <person name="Gujja S."/>
            <person name="Hansen M."/>
            <person name="Howarth C."/>
            <person name="Imamovic A."/>
            <person name="Larimer J."/>
            <person name="McCowen C."/>
            <person name="Montmayeur A."/>
            <person name="Murphy C."/>
            <person name="Neiman D."/>
            <person name="Pearson M."/>
            <person name="Priest M."/>
            <person name="Roberts A."/>
            <person name="Saif S."/>
            <person name="Shea T."/>
            <person name="Sisk P."/>
            <person name="Sykes S."/>
            <person name="Wortman J."/>
            <person name="Nusbaum C."/>
            <person name="Birren B."/>
        </authorList>
    </citation>
    <scope>NUCLEOTIDE SEQUENCE [LARGE SCALE GENOMIC DNA]</scope>
    <source>
        <strain evidence="6 7">ATCC 51267</strain>
    </source>
</reference>
<proteinExistence type="predicted"/>
<dbReference type="InterPro" id="IPR000595">
    <property type="entry name" value="cNMP-bd_dom"/>
</dbReference>
<protein>
    <recommendedName>
        <fullName evidence="8">Cyclic nucleotide-binding domain-containing protein</fullName>
    </recommendedName>
</protein>
<dbReference type="InterPro" id="IPR036390">
    <property type="entry name" value="WH_DNA-bd_sf"/>
</dbReference>
<dbReference type="SMART" id="SM00100">
    <property type="entry name" value="cNMP"/>
    <property type="match status" value="1"/>
</dbReference>
<dbReference type="GO" id="GO:0005829">
    <property type="term" value="C:cytosol"/>
    <property type="evidence" value="ECO:0007669"/>
    <property type="project" value="TreeGrafter"/>
</dbReference>
<dbReference type="GO" id="GO:0003677">
    <property type="term" value="F:DNA binding"/>
    <property type="evidence" value="ECO:0007669"/>
    <property type="project" value="UniProtKB-KW"/>
</dbReference>
<dbReference type="eggNOG" id="COG0664">
    <property type="taxonomic scope" value="Bacteria"/>
</dbReference>
<dbReference type="InterPro" id="IPR036388">
    <property type="entry name" value="WH-like_DNA-bd_sf"/>
</dbReference>
<evidence type="ECO:0000313" key="6">
    <source>
        <dbReference type="EMBL" id="EKU94042.1"/>
    </source>
</evidence>
<dbReference type="SUPFAM" id="SSF51206">
    <property type="entry name" value="cAMP-binding domain-like"/>
    <property type="match status" value="1"/>
</dbReference>
<dbReference type="CDD" id="cd00038">
    <property type="entry name" value="CAP_ED"/>
    <property type="match status" value="1"/>
</dbReference>
<evidence type="ECO:0008006" key="8">
    <source>
        <dbReference type="Google" id="ProtNLM"/>
    </source>
</evidence>
<dbReference type="Pfam" id="PF13545">
    <property type="entry name" value="HTH_Crp_2"/>
    <property type="match status" value="1"/>
</dbReference>
<dbReference type="Proteomes" id="UP000009875">
    <property type="component" value="Unassembled WGS sequence"/>
</dbReference>
<dbReference type="InterPro" id="IPR014710">
    <property type="entry name" value="RmlC-like_jellyroll"/>
</dbReference>
<dbReference type="PROSITE" id="PS50042">
    <property type="entry name" value="CNMP_BINDING_3"/>
    <property type="match status" value="1"/>
</dbReference>
<dbReference type="GO" id="GO:0003700">
    <property type="term" value="F:DNA-binding transcription factor activity"/>
    <property type="evidence" value="ECO:0007669"/>
    <property type="project" value="TreeGrafter"/>
</dbReference>
<dbReference type="PATRIC" id="fig|883081.3.peg.356"/>
<dbReference type="PANTHER" id="PTHR24567:SF74">
    <property type="entry name" value="HTH-TYPE TRANSCRIPTIONAL REGULATOR ARCR"/>
    <property type="match status" value="1"/>
</dbReference>
<keyword evidence="1" id="KW-0805">Transcription regulation</keyword>
<evidence type="ECO:0000259" key="4">
    <source>
        <dbReference type="PROSITE" id="PS50042"/>
    </source>
</evidence>
<dbReference type="PANTHER" id="PTHR24567">
    <property type="entry name" value="CRP FAMILY TRANSCRIPTIONAL REGULATORY PROTEIN"/>
    <property type="match status" value="1"/>
</dbReference>
<dbReference type="STRING" id="883081.HMPREF9698_00354"/>
<sequence>MVRQDKQKYIKDLAQRPFFQVFDSQDIKQIKDQSILRNYNKNQVVSYEGDHKHYYYFVLQGLIKLERTTYNGNYSYVDFVIENRFVAYGDLFNNDYYSYNIIAETPTRLLMIPTDLFESIISQNSDLLIEFYRSLSDDLFFQEKRIQLAAVSSAKERVELMLALWMLDLGTRQGEAVLIPYPLTIIQLSEVAGTSRETAGKVVKELTQNKRLEYSRKEIKILDTDYFNHLLEG</sequence>
<dbReference type="Gene3D" id="2.60.120.10">
    <property type="entry name" value="Jelly Rolls"/>
    <property type="match status" value="1"/>
</dbReference>
<dbReference type="SUPFAM" id="SSF46785">
    <property type="entry name" value="Winged helix' DNA-binding domain"/>
    <property type="match status" value="1"/>
</dbReference>